<dbReference type="EMBL" id="CAJMWT010002117">
    <property type="protein sequence ID" value="CAE6433250.1"/>
    <property type="molecule type" value="Genomic_DNA"/>
</dbReference>
<dbReference type="PANTHER" id="PTHR19959:SF119">
    <property type="entry name" value="FUNGAL LIPASE-LIKE DOMAIN-CONTAINING PROTEIN"/>
    <property type="match status" value="1"/>
</dbReference>
<dbReference type="SUPFAM" id="SSF48452">
    <property type="entry name" value="TPR-like"/>
    <property type="match status" value="1"/>
</dbReference>
<dbReference type="InterPro" id="IPR011990">
    <property type="entry name" value="TPR-like_helical_dom_sf"/>
</dbReference>
<feature type="domain" description="CHAT" evidence="1">
    <location>
        <begin position="780"/>
        <end position="1066"/>
    </location>
</feature>
<evidence type="ECO:0000259" key="1">
    <source>
        <dbReference type="Pfam" id="PF12770"/>
    </source>
</evidence>
<evidence type="ECO:0000313" key="3">
    <source>
        <dbReference type="Proteomes" id="UP000663843"/>
    </source>
</evidence>
<protein>
    <recommendedName>
        <fullName evidence="1">CHAT domain-containing protein</fullName>
    </recommendedName>
</protein>
<dbReference type="Pfam" id="PF12770">
    <property type="entry name" value="CHAT"/>
    <property type="match status" value="1"/>
</dbReference>
<dbReference type="SUPFAM" id="SSF81901">
    <property type="entry name" value="HCP-like"/>
    <property type="match status" value="2"/>
</dbReference>
<name>A0A8H3AQG1_9AGAM</name>
<dbReference type="Gene3D" id="1.25.40.10">
    <property type="entry name" value="Tetratricopeptide repeat domain"/>
    <property type="match status" value="3"/>
</dbReference>
<dbReference type="AlphaFoldDB" id="A0A8H3AQG1"/>
<dbReference type="PANTHER" id="PTHR19959">
    <property type="entry name" value="KINESIN LIGHT CHAIN"/>
    <property type="match status" value="1"/>
</dbReference>
<gene>
    <name evidence="2" type="ORF">RDB_LOCUS66754</name>
</gene>
<accession>A0A8H3AQG1</accession>
<comment type="caution">
    <text evidence="2">The sequence shown here is derived from an EMBL/GenBank/DDBJ whole genome shotgun (WGS) entry which is preliminary data.</text>
</comment>
<proteinExistence type="predicted"/>
<dbReference type="OrthoDB" id="269227at2759"/>
<sequence length="1066" mass="118522">MMDQPAQPKLQEIDEEIEAFSLLRSEDPDDPFILNCLATAHTRRFDLGHELEDTQKAIEYASAGLALAPTDKFILEDLLRSLGTAHGGRFQSLCDLDDVEKSIEYKSRALAMTPDDDPYLPVHLANLAISHKDRFEQLGEPGDIEKAIEYDSRALGLTSQGHPGLPDFLSGLGSSLRYRFRRFGELADIEKAIELQSRGLALTPDGHMNLPSMLANLGASHSDQYQRLGRLDDLEKAIEYESRALGLTPNSHPKLPLRLSNLGSSYIYRFHRLGVLDDLEKAIQYESQAVALTSDSHPDLPVWLGNLGGSYSYQFHRLGQLGDLKKAIEYGSRALELTPKTHPQLPRLLINLGAFHIYQFERLGELHDLEKAIEYESRALIVTPDDHPGLSSTIANLGASYHYRFEQLGEPDDLEQGLKHGSRALALTPDGHPYLSRRLINLGIAHRIRFRLSGKLNDIENAIEYQSCALARIAGDDPNYCVYHFNLALSYINYHQHSRDPVHLEKSLTHFSMACSSVAGAPRDRFRHAYRWAACASECVSLDPIRAYQATIDLLPQFIWLGSTTDQRYQDLRTVETLALNAARAAVNSSNPGMALEWLEHARCIVWNQNLMLRSPLDQLQDSHPIVATRLREVANQLRIASSESREGPELYSASGLIDSEQIGQRHRRLAREYDELLTQVRAIPGFDKFLRPIRVNRLLCAAQYGVIVVINCHEDRCDALFVLPNEHNIAHLTLPDFSRTKALAVRSKINSSLGSTGLRERGVHVWRELGGKDEFTSALASLWDDVVKPILDFLQYTADSSTENLPHITWCPTGAASFLPLHAAGNYDQPHSRIYNYAVSSYTPTITALLASSPSSLNRDSRVLAIGQAATPGHQPLPGTATELSHVKSHVESKAKYSQLIDTQATPSIVLDAMEQHDWVHLACHAYQNVYDPTKSGFFLQGDTEGTEASLDLATINRRSFNRKGLAFLSACQTATGDETLPDEAVHLASGMLMGGYSSVIATMWSVVDEDAPFVADRVYAQLMIDGKLGNGEAGRALHCAVSGLREKVGEREFARWVPYIHIGS</sequence>
<reference evidence="2" key="1">
    <citation type="submission" date="2021-01" db="EMBL/GenBank/DDBJ databases">
        <authorList>
            <person name="Kaushik A."/>
        </authorList>
    </citation>
    <scope>NUCLEOTIDE SEQUENCE</scope>
    <source>
        <strain evidence="2">AG2-2IIIB</strain>
    </source>
</reference>
<dbReference type="InterPro" id="IPR024983">
    <property type="entry name" value="CHAT_dom"/>
</dbReference>
<evidence type="ECO:0000313" key="2">
    <source>
        <dbReference type="EMBL" id="CAE6433250.1"/>
    </source>
</evidence>
<organism evidence="2 3">
    <name type="scientific">Rhizoctonia solani</name>
    <dbReference type="NCBI Taxonomy" id="456999"/>
    <lineage>
        <taxon>Eukaryota</taxon>
        <taxon>Fungi</taxon>
        <taxon>Dikarya</taxon>
        <taxon>Basidiomycota</taxon>
        <taxon>Agaricomycotina</taxon>
        <taxon>Agaricomycetes</taxon>
        <taxon>Cantharellales</taxon>
        <taxon>Ceratobasidiaceae</taxon>
        <taxon>Rhizoctonia</taxon>
    </lineage>
</organism>
<dbReference type="Proteomes" id="UP000663843">
    <property type="component" value="Unassembled WGS sequence"/>
</dbReference>